<proteinExistence type="predicted"/>
<accession>A0ACC2MKC4</accession>
<name>A0ACC2MKC4_PERAE</name>
<keyword evidence="2" id="KW-1185">Reference proteome</keyword>
<dbReference type="Proteomes" id="UP001234297">
    <property type="component" value="Chromosome 2"/>
</dbReference>
<protein>
    <submittedName>
        <fullName evidence="1">Uncharacterized protein</fullName>
    </submittedName>
</protein>
<dbReference type="EMBL" id="CM056810">
    <property type="protein sequence ID" value="KAJ8646194.1"/>
    <property type="molecule type" value="Genomic_DNA"/>
</dbReference>
<evidence type="ECO:0000313" key="2">
    <source>
        <dbReference type="Proteomes" id="UP001234297"/>
    </source>
</evidence>
<reference evidence="1 2" key="1">
    <citation type="journal article" date="2022" name="Hortic Res">
        <title>A haplotype resolved chromosomal level avocado genome allows analysis of novel avocado genes.</title>
        <authorList>
            <person name="Nath O."/>
            <person name="Fletcher S.J."/>
            <person name="Hayward A."/>
            <person name="Shaw L.M."/>
            <person name="Masouleh A.K."/>
            <person name="Furtado A."/>
            <person name="Henry R.J."/>
            <person name="Mitter N."/>
        </authorList>
    </citation>
    <scope>NUCLEOTIDE SEQUENCE [LARGE SCALE GENOMIC DNA]</scope>
    <source>
        <strain evidence="2">cv. Hass</strain>
    </source>
</reference>
<gene>
    <name evidence="1" type="ORF">MRB53_007942</name>
</gene>
<evidence type="ECO:0000313" key="1">
    <source>
        <dbReference type="EMBL" id="KAJ8646194.1"/>
    </source>
</evidence>
<sequence>MYDGEDQNLDNHYSTVAQRMGVYTADDYVDMLEFFVKRWKRFQVGFPADKAYEALSMKFGEQKFFLENSESSVARAISSHRFSPDSKRSLLAPISITRYLQNNSLSGALPQGLLKKNLILKFLLLPSHLGTEI</sequence>
<comment type="caution">
    <text evidence="1">The sequence shown here is derived from an EMBL/GenBank/DDBJ whole genome shotgun (WGS) entry which is preliminary data.</text>
</comment>
<organism evidence="1 2">
    <name type="scientific">Persea americana</name>
    <name type="common">Avocado</name>
    <dbReference type="NCBI Taxonomy" id="3435"/>
    <lineage>
        <taxon>Eukaryota</taxon>
        <taxon>Viridiplantae</taxon>
        <taxon>Streptophyta</taxon>
        <taxon>Embryophyta</taxon>
        <taxon>Tracheophyta</taxon>
        <taxon>Spermatophyta</taxon>
        <taxon>Magnoliopsida</taxon>
        <taxon>Magnoliidae</taxon>
        <taxon>Laurales</taxon>
        <taxon>Lauraceae</taxon>
        <taxon>Persea</taxon>
    </lineage>
</organism>